<proteinExistence type="predicted"/>
<dbReference type="Gene3D" id="1.25.40.10">
    <property type="entry name" value="Tetratricopeptide repeat domain"/>
    <property type="match status" value="1"/>
</dbReference>
<evidence type="ECO:0000313" key="3">
    <source>
        <dbReference type="Proteomes" id="UP001341281"/>
    </source>
</evidence>
<feature type="region of interest" description="Disordered" evidence="1">
    <location>
        <begin position="1"/>
        <end position="22"/>
    </location>
</feature>
<protein>
    <submittedName>
        <fullName evidence="2">Uncharacterized protein</fullName>
    </submittedName>
</protein>
<keyword evidence="3" id="KW-1185">Reference proteome</keyword>
<dbReference type="Proteomes" id="UP001341281">
    <property type="component" value="Chromosome 01"/>
</dbReference>
<reference evidence="2 3" key="1">
    <citation type="submission" date="2024-02" db="EMBL/GenBank/DDBJ databases">
        <title>High-quality chromosome-scale genome assembly of Pensacola bahiagrass (Paspalum notatum Flugge var. saurae).</title>
        <authorList>
            <person name="Vega J.M."/>
            <person name="Podio M."/>
            <person name="Orjuela J."/>
            <person name="Siena L.A."/>
            <person name="Pessino S.C."/>
            <person name="Combes M.C."/>
            <person name="Mariac C."/>
            <person name="Albertini E."/>
            <person name="Pupilli F."/>
            <person name="Ortiz J.P.A."/>
            <person name="Leblanc O."/>
        </authorList>
    </citation>
    <scope>NUCLEOTIDE SEQUENCE [LARGE SCALE GENOMIC DNA]</scope>
    <source>
        <strain evidence="2">R1</strain>
        <tissue evidence="2">Leaf</tissue>
    </source>
</reference>
<accession>A0AAQ3PFB0</accession>
<dbReference type="AlphaFoldDB" id="A0AAQ3PFB0"/>
<dbReference type="InterPro" id="IPR011990">
    <property type="entry name" value="TPR-like_helical_dom_sf"/>
</dbReference>
<gene>
    <name evidence="2" type="ORF">U9M48_001831</name>
</gene>
<dbReference type="EMBL" id="CP144745">
    <property type="protein sequence ID" value="WVZ50590.1"/>
    <property type="molecule type" value="Genomic_DNA"/>
</dbReference>
<evidence type="ECO:0000313" key="2">
    <source>
        <dbReference type="EMBL" id="WVZ50590.1"/>
    </source>
</evidence>
<name>A0AAQ3PFB0_PASNO</name>
<organism evidence="2 3">
    <name type="scientific">Paspalum notatum var. saurae</name>
    <dbReference type="NCBI Taxonomy" id="547442"/>
    <lineage>
        <taxon>Eukaryota</taxon>
        <taxon>Viridiplantae</taxon>
        <taxon>Streptophyta</taxon>
        <taxon>Embryophyta</taxon>
        <taxon>Tracheophyta</taxon>
        <taxon>Spermatophyta</taxon>
        <taxon>Magnoliopsida</taxon>
        <taxon>Liliopsida</taxon>
        <taxon>Poales</taxon>
        <taxon>Poaceae</taxon>
        <taxon>PACMAD clade</taxon>
        <taxon>Panicoideae</taxon>
        <taxon>Andropogonodae</taxon>
        <taxon>Paspaleae</taxon>
        <taxon>Paspalinae</taxon>
        <taxon>Paspalum</taxon>
    </lineage>
</organism>
<evidence type="ECO:0000256" key="1">
    <source>
        <dbReference type="SAM" id="MobiDB-lite"/>
    </source>
</evidence>
<sequence>MIERGLAPNTDTYPTLIDGYGRGGKKDTAIIAVLLLDRQHAQMSDALVRKLTAVDNFEAASLFLKSVLDKHYVVDHETYTSC</sequence>